<dbReference type="PANTHER" id="PTHR36454">
    <property type="entry name" value="LMO2823 PROTEIN"/>
    <property type="match status" value="1"/>
</dbReference>
<accession>A0A518CIK7</accession>
<dbReference type="PIRSF" id="PIRSF033563">
    <property type="entry name" value="UCP033563"/>
    <property type="match status" value="1"/>
</dbReference>
<sequence length="435" mass="48673">MVKISPLCGWRYELGQVGDLSDVTAPPYDVINTQGQTELYEKHPCNVVRLILNREEVGDSSVEDRYVRAAQFLKNWQREGVLVQDQENCFYVYHQEFDWEGTHYIRKGFLGRCGLEEFGEGAVFPHEQTLPGPKKDRLALTQHCRTNLSPIFGLFPDREETAQQILEDAVQGAPPFVATDEQGVIHRFWPVSDHAAISAVQQLLHEKPIFIADGHHRYETALNYREWLKQEGKLNSENHPANNVLMMFVGMSDPGLAILPTHRLVSGLPGLTQPELISLLEKNFRLTPQGVGEEGARETWESMEMSGEQGVLGFGTAADGQWLLAELTDGSPMEELAAEQSPAWRELGVSLLHKLVLGHLLAVKTEGEEASWKYVHLMSEVNEALSGKSCDLAVLVPPAGIDHVREIASNREKMPPKSTFFYPKLLSGLVFNPLS</sequence>
<dbReference type="InterPro" id="IPR008323">
    <property type="entry name" value="UCP033563"/>
</dbReference>
<evidence type="ECO:0000313" key="1">
    <source>
        <dbReference type="EMBL" id="QDU79014.1"/>
    </source>
</evidence>
<dbReference type="OrthoDB" id="9781616at2"/>
<name>A0A518CIK7_9PLAN</name>
<organism evidence="1 2">
    <name type="scientific">Polystyrenella longa</name>
    <dbReference type="NCBI Taxonomy" id="2528007"/>
    <lineage>
        <taxon>Bacteria</taxon>
        <taxon>Pseudomonadati</taxon>
        <taxon>Planctomycetota</taxon>
        <taxon>Planctomycetia</taxon>
        <taxon>Planctomycetales</taxon>
        <taxon>Planctomycetaceae</taxon>
        <taxon>Polystyrenella</taxon>
    </lineage>
</organism>
<evidence type="ECO:0000313" key="2">
    <source>
        <dbReference type="Proteomes" id="UP000317178"/>
    </source>
</evidence>
<dbReference type="RefSeq" id="WP_144993284.1">
    <property type="nucleotide sequence ID" value="NZ_CP036281.1"/>
</dbReference>
<dbReference type="Proteomes" id="UP000317178">
    <property type="component" value="Chromosome"/>
</dbReference>
<dbReference type="Pfam" id="PF06245">
    <property type="entry name" value="DUF1015"/>
    <property type="match status" value="1"/>
</dbReference>
<proteinExistence type="predicted"/>
<dbReference type="AlphaFoldDB" id="A0A518CIK7"/>
<dbReference type="KEGG" id="plon:Pla110_07180"/>
<reference evidence="1 2" key="1">
    <citation type="submission" date="2019-02" db="EMBL/GenBank/DDBJ databases">
        <title>Deep-cultivation of Planctomycetes and their phenomic and genomic characterization uncovers novel biology.</title>
        <authorList>
            <person name="Wiegand S."/>
            <person name="Jogler M."/>
            <person name="Boedeker C."/>
            <person name="Pinto D."/>
            <person name="Vollmers J."/>
            <person name="Rivas-Marin E."/>
            <person name="Kohn T."/>
            <person name="Peeters S.H."/>
            <person name="Heuer A."/>
            <person name="Rast P."/>
            <person name="Oberbeckmann S."/>
            <person name="Bunk B."/>
            <person name="Jeske O."/>
            <person name="Meyerdierks A."/>
            <person name="Storesund J.E."/>
            <person name="Kallscheuer N."/>
            <person name="Luecker S."/>
            <person name="Lage O.M."/>
            <person name="Pohl T."/>
            <person name="Merkel B.J."/>
            <person name="Hornburger P."/>
            <person name="Mueller R.-W."/>
            <person name="Bruemmer F."/>
            <person name="Labrenz M."/>
            <person name="Spormann A.M."/>
            <person name="Op den Camp H."/>
            <person name="Overmann J."/>
            <person name="Amann R."/>
            <person name="Jetten M.S.M."/>
            <person name="Mascher T."/>
            <person name="Medema M.H."/>
            <person name="Devos D.P."/>
            <person name="Kaster A.-K."/>
            <person name="Ovreas L."/>
            <person name="Rohde M."/>
            <person name="Galperin M.Y."/>
            <person name="Jogler C."/>
        </authorList>
    </citation>
    <scope>NUCLEOTIDE SEQUENCE [LARGE SCALE GENOMIC DNA]</scope>
    <source>
        <strain evidence="1 2">Pla110</strain>
    </source>
</reference>
<keyword evidence="2" id="KW-1185">Reference proteome</keyword>
<gene>
    <name evidence="1" type="ORF">Pla110_07180</name>
</gene>
<protein>
    <recommendedName>
        <fullName evidence="3">DUF1015 domain-containing protein</fullName>
    </recommendedName>
</protein>
<evidence type="ECO:0008006" key="3">
    <source>
        <dbReference type="Google" id="ProtNLM"/>
    </source>
</evidence>
<dbReference type="PANTHER" id="PTHR36454:SF1">
    <property type="entry name" value="DUF1015 DOMAIN-CONTAINING PROTEIN"/>
    <property type="match status" value="1"/>
</dbReference>
<dbReference type="EMBL" id="CP036281">
    <property type="protein sequence ID" value="QDU79014.1"/>
    <property type="molecule type" value="Genomic_DNA"/>
</dbReference>